<dbReference type="OrthoDB" id="9785923at2"/>
<dbReference type="SUPFAM" id="SSF52317">
    <property type="entry name" value="Class I glutamine amidotransferase-like"/>
    <property type="match status" value="1"/>
</dbReference>
<protein>
    <recommendedName>
        <fullName evidence="2">ThuA-like domain-containing protein</fullName>
    </recommendedName>
</protein>
<feature type="signal peptide" evidence="1">
    <location>
        <begin position="1"/>
        <end position="23"/>
    </location>
</feature>
<dbReference type="PANTHER" id="PTHR40469">
    <property type="entry name" value="SECRETED GLYCOSYL HYDROLASE"/>
    <property type="match status" value="1"/>
</dbReference>
<dbReference type="AlphaFoldDB" id="B1ZX49"/>
<evidence type="ECO:0000256" key="1">
    <source>
        <dbReference type="SAM" id="SignalP"/>
    </source>
</evidence>
<dbReference type="Pfam" id="PF06283">
    <property type="entry name" value="ThuA"/>
    <property type="match status" value="1"/>
</dbReference>
<dbReference type="STRING" id="452637.Oter_2820"/>
<dbReference type="PANTHER" id="PTHR40469:SF2">
    <property type="entry name" value="GALACTOSE-BINDING DOMAIN-LIKE SUPERFAMILY PROTEIN"/>
    <property type="match status" value="1"/>
</dbReference>
<name>B1ZX49_OPITP</name>
<feature type="chain" id="PRO_5002772196" description="ThuA-like domain-containing protein" evidence="1">
    <location>
        <begin position="24"/>
        <end position="306"/>
    </location>
</feature>
<dbReference type="Proteomes" id="UP000007013">
    <property type="component" value="Chromosome"/>
</dbReference>
<dbReference type="InterPro" id="IPR029062">
    <property type="entry name" value="Class_I_gatase-like"/>
</dbReference>
<sequence length="306" mass="33351">MSFLPKTLLAVVTLGLSLAGAHAAPLRVLYFTKSSGFEHSVIKHVDGQPSYSEKIFSRIGAANGLEFTFSKDGSKFSPEYLAQFDVVLFYTSGDLLSVGTDGHPAITPEGKQALFDWVAAGHGFVGVHSCSDSCHTGERGGGNNPQRKQRYKNYGTEADPFVKFLGGEFIRHGKQQVATARVVSPKFPGFEKLGAELTVMEEWYTLKEFASNLHVQLVLETKGMEGGDYQRPPFPIAWARQHGKGRVAYNAMGHREDVWDSVAFQSMVLGALRWAGGVVEGDATPNLQTVAPDAMTLQPVPEDVKQ</sequence>
<accession>B1ZX49</accession>
<dbReference type="eggNOG" id="COG3828">
    <property type="taxonomic scope" value="Bacteria"/>
</dbReference>
<evidence type="ECO:0000259" key="2">
    <source>
        <dbReference type="Pfam" id="PF06283"/>
    </source>
</evidence>
<evidence type="ECO:0000313" key="3">
    <source>
        <dbReference type="EMBL" id="ACB76101.1"/>
    </source>
</evidence>
<gene>
    <name evidence="3" type="ordered locus">Oter_2820</name>
</gene>
<dbReference type="Gene3D" id="3.40.50.880">
    <property type="match status" value="1"/>
</dbReference>
<keyword evidence="4" id="KW-1185">Reference proteome</keyword>
<organism evidence="3 4">
    <name type="scientific">Opitutus terrae (strain DSM 11246 / JCM 15787 / PB90-1)</name>
    <dbReference type="NCBI Taxonomy" id="452637"/>
    <lineage>
        <taxon>Bacteria</taxon>
        <taxon>Pseudomonadati</taxon>
        <taxon>Verrucomicrobiota</taxon>
        <taxon>Opitutia</taxon>
        <taxon>Opitutales</taxon>
        <taxon>Opitutaceae</taxon>
        <taxon>Opitutus</taxon>
    </lineage>
</organism>
<dbReference type="InterPro" id="IPR029010">
    <property type="entry name" value="ThuA-like"/>
</dbReference>
<dbReference type="KEGG" id="ote:Oter_2820"/>
<evidence type="ECO:0000313" key="4">
    <source>
        <dbReference type="Proteomes" id="UP000007013"/>
    </source>
</evidence>
<feature type="domain" description="ThuA-like" evidence="2">
    <location>
        <begin position="27"/>
        <end position="275"/>
    </location>
</feature>
<keyword evidence="1" id="KW-0732">Signal</keyword>
<proteinExistence type="predicted"/>
<reference evidence="3 4" key="1">
    <citation type="journal article" date="2011" name="J. Bacteriol.">
        <title>Genome sequence of the verrucomicrobium Opitutus terrae PB90-1, an abundant inhabitant of rice paddy soil ecosystems.</title>
        <authorList>
            <person name="van Passel M.W."/>
            <person name="Kant R."/>
            <person name="Palva A."/>
            <person name="Copeland A."/>
            <person name="Lucas S."/>
            <person name="Lapidus A."/>
            <person name="Glavina del Rio T."/>
            <person name="Pitluck S."/>
            <person name="Goltsman E."/>
            <person name="Clum A."/>
            <person name="Sun H."/>
            <person name="Schmutz J."/>
            <person name="Larimer F.W."/>
            <person name="Land M.L."/>
            <person name="Hauser L."/>
            <person name="Kyrpides N."/>
            <person name="Mikhailova N."/>
            <person name="Richardson P.P."/>
            <person name="Janssen P.H."/>
            <person name="de Vos W.M."/>
            <person name="Smidt H."/>
        </authorList>
    </citation>
    <scope>NUCLEOTIDE SEQUENCE [LARGE SCALE GENOMIC DNA]</scope>
    <source>
        <strain evidence="4">DSM 11246 / JCM 15787 / PB90-1</strain>
    </source>
</reference>
<dbReference type="EMBL" id="CP001032">
    <property type="protein sequence ID" value="ACB76101.1"/>
    <property type="molecule type" value="Genomic_DNA"/>
</dbReference>
<dbReference type="HOGENOM" id="CLU_057383_1_1_0"/>
<dbReference type="RefSeq" id="WP_012375636.1">
    <property type="nucleotide sequence ID" value="NC_010571.1"/>
</dbReference>